<feature type="region of interest" description="Disordered" evidence="1">
    <location>
        <begin position="82"/>
        <end position="118"/>
    </location>
</feature>
<evidence type="ECO:0000256" key="1">
    <source>
        <dbReference type="SAM" id="MobiDB-lite"/>
    </source>
</evidence>
<gene>
    <name evidence="2" type="ORF">PXEA_LOCUS8161</name>
</gene>
<evidence type="ECO:0000313" key="3">
    <source>
        <dbReference type="Proteomes" id="UP000784294"/>
    </source>
</evidence>
<comment type="caution">
    <text evidence="2">The sequence shown here is derived from an EMBL/GenBank/DDBJ whole genome shotgun (WGS) entry which is preliminary data.</text>
</comment>
<sequence length="296" mass="32651">MPKFLFEGRLFQTTVPNASEIPFVWSSCPPSTEFHSGDTSAPVRHGCRKVTLYSISFTRDWPATWICTFSVRLGFTAEHSAPHNDYAREPNLSSSRSEPPGRSRPLRHPHKGRASVHCHQRGSSSTAFNAHILPPTSFIHPLATHRSDHHPVSLYLDIASALPLAGGGLMEPTVSHNRLCNPATAETVVFVHSFCNPTVTAMFLCSIQSAGLTDNVCNLESLWMTDIKSNYGAGFHLQSSSGRLGRKTFPLFPLLFFTASGRLFCLVICLGWPTSSFPPLDLRELLAFVHFLADFA</sequence>
<evidence type="ECO:0000313" key="2">
    <source>
        <dbReference type="EMBL" id="VEL14721.1"/>
    </source>
</evidence>
<reference evidence="2" key="1">
    <citation type="submission" date="2018-11" db="EMBL/GenBank/DDBJ databases">
        <authorList>
            <consortium name="Pathogen Informatics"/>
        </authorList>
    </citation>
    <scope>NUCLEOTIDE SEQUENCE</scope>
</reference>
<dbReference type="Proteomes" id="UP000784294">
    <property type="component" value="Unassembled WGS sequence"/>
</dbReference>
<dbReference type="AlphaFoldDB" id="A0A448WLI1"/>
<name>A0A448WLI1_9PLAT</name>
<proteinExistence type="predicted"/>
<protein>
    <submittedName>
        <fullName evidence="2">Uncharacterized protein</fullName>
    </submittedName>
</protein>
<feature type="compositionally biased region" description="Basic residues" evidence="1">
    <location>
        <begin position="104"/>
        <end position="118"/>
    </location>
</feature>
<dbReference type="EMBL" id="CAAALY010022115">
    <property type="protein sequence ID" value="VEL14721.1"/>
    <property type="molecule type" value="Genomic_DNA"/>
</dbReference>
<accession>A0A448WLI1</accession>
<keyword evidence="3" id="KW-1185">Reference proteome</keyword>
<organism evidence="2 3">
    <name type="scientific">Protopolystoma xenopodis</name>
    <dbReference type="NCBI Taxonomy" id="117903"/>
    <lineage>
        <taxon>Eukaryota</taxon>
        <taxon>Metazoa</taxon>
        <taxon>Spiralia</taxon>
        <taxon>Lophotrochozoa</taxon>
        <taxon>Platyhelminthes</taxon>
        <taxon>Monogenea</taxon>
        <taxon>Polyopisthocotylea</taxon>
        <taxon>Polystomatidea</taxon>
        <taxon>Polystomatidae</taxon>
        <taxon>Protopolystoma</taxon>
    </lineage>
</organism>